<gene>
    <name evidence="2" type="ORF">GYMLUDRAFT_64531</name>
</gene>
<dbReference type="EMBL" id="KN834851">
    <property type="protein sequence ID" value="KIK51932.1"/>
    <property type="molecule type" value="Genomic_DNA"/>
</dbReference>
<dbReference type="Proteomes" id="UP000053593">
    <property type="component" value="Unassembled WGS sequence"/>
</dbReference>
<evidence type="ECO:0000313" key="3">
    <source>
        <dbReference type="Proteomes" id="UP000053593"/>
    </source>
</evidence>
<dbReference type="OrthoDB" id="3068022at2759"/>
<protein>
    <submittedName>
        <fullName evidence="2">Uncharacterized protein</fullName>
    </submittedName>
</protein>
<dbReference type="HOGENOM" id="CLU_1532727_0_0_1"/>
<evidence type="ECO:0000256" key="1">
    <source>
        <dbReference type="SAM" id="Coils"/>
    </source>
</evidence>
<sequence length="175" mass="19460">MSSNSEWGWGRQSPSPQLVSDALVAWSLLNNLQSDFHCAGLTWEGTSDCPTHLDHEHTRFWAQFQCEYFVEGLDLLTEVPVVDASSERSVANHLDLPTFTGPQIKECITSLEVSIGEKEVEIEAAEAEVNVVCAALNISQTHKNCAQEELRDLQEMRKQLADLLIIACSCLCPLE</sequence>
<keyword evidence="3" id="KW-1185">Reference proteome</keyword>
<accession>A0A0D0C264</accession>
<reference evidence="2 3" key="1">
    <citation type="submission" date="2014-04" db="EMBL/GenBank/DDBJ databases">
        <title>Evolutionary Origins and Diversification of the Mycorrhizal Mutualists.</title>
        <authorList>
            <consortium name="DOE Joint Genome Institute"/>
            <consortium name="Mycorrhizal Genomics Consortium"/>
            <person name="Kohler A."/>
            <person name="Kuo A."/>
            <person name="Nagy L.G."/>
            <person name="Floudas D."/>
            <person name="Copeland A."/>
            <person name="Barry K.W."/>
            <person name="Cichocki N."/>
            <person name="Veneault-Fourrey C."/>
            <person name="LaButti K."/>
            <person name="Lindquist E.A."/>
            <person name="Lipzen A."/>
            <person name="Lundell T."/>
            <person name="Morin E."/>
            <person name="Murat C."/>
            <person name="Riley R."/>
            <person name="Ohm R."/>
            <person name="Sun H."/>
            <person name="Tunlid A."/>
            <person name="Henrissat B."/>
            <person name="Grigoriev I.V."/>
            <person name="Hibbett D.S."/>
            <person name="Martin F."/>
        </authorList>
    </citation>
    <scope>NUCLEOTIDE SEQUENCE [LARGE SCALE GENOMIC DNA]</scope>
    <source>
        <strain evidence="2 3">FD-317 M1</strain>
    </source>
</reference>
<name>A0A0D0C264_9AGAR</name>
<evidence type="ECO:0000313" key="2">
    <source>
        <dbReference type="EMBL" id="KIK51932.1"/>
    </source>
</evidence>
<dbReference type="AlphaFoldDB" id="A0A0D0C264"/>
<keyword evidence="1" id="KW-0175">Coiled coil</keyword>
<proteinExistence type="predicted"/>
<feature type="coiled-coil region" evidence="1">
    <location>
        <begin position="108"/>
        <end position="166"/>
    </location>
</feature>
<organism evidence="2 3">
    <name type="scientific">Collybiopsis luxurians FD-317 M1</name>
    <dbReference type="NCBI Taxonomy" id="944289"/>
    <lineage>
        <taxon>Eukaryota</taxon>
        <taxon>Fungi</taxon>
        <taxon>Dikarya</taxon>
        <taxon>Basidiomycota</taxon>
        <taxon>Agaricomycotina</taxon>
        <taxon>Agaricomycetes</taxon>
        <taxon>Agaricomycetidae</taxon>
        <taxon>Agaricales</taxon>
        <taxon>Marasmiineae</taxon>
        <taxon>Omphalotaceae</taxon>
        <taxon>Collybiopsis</taxon>
        <taxon>Collybiopsis luxurians</taxon>
    </lineage>
</organism>